<dbReference type="EMBL" id="FZNY01000003">
    <property type="protein sequence ID" value="SNR86530.1"/>
    <property type="molecule type" value="Genomic_DNA"/>
</dbReference>
<protein>
    <submittedName>
        <fullName evidence="2">Uncharacterized protein</fullName>
    </submittedName>
</protein>
<keyword evidence="1" id="KW-1133">Transmembrane helix</keyword>
<dbReference type="AlphaFoldDB" id="A0A238ZT51"/>
<organism evidence="2 3">
    <name type="scientific">Dokdonia pacifica</name>
    <dbReference type="NCBI Taxonomy" id="1627892"/>
    <lineage>
        <taxon>Bacteria</taxon>
        <taxon>Pseudomonadati</taxon>
        <taxon>Bacteroidota</taxon>
        <taxon>Flavobacteriia</taxon>
        <taxon>Flavobacteriales</taxon>
        <taxon>Flavobacteriaceae</taxon>
        <taxon>Dokdonia</taxon>
    </lineage>
</organism>
<dbReference type="Pfam" id="PF22765">
    <property type="entry name" value="DUF7010"/>
    <property type="match status" value="1"/>
</dbReference>
<feature type="transmembrane region" description="Helical" evidence="1">
    <location>
        <begin position="81"/>
        <end position="103"/>
    </location>
</feature>
<feature type="transmembrane region" description="Helical" evidence="1">
    <location>
        <begin position="109"/>
        <end position="127"/>
    </location>
</feature>
<feature type="transmembrane region" description="Helical" evidence="1">
    <location>
        <begin position="134"/>
        <end position="153"/>
    </location>
</feature>
<keyword evidence="1" id="KW-0812">Transmembrane</keyword>
<dbReference type="InterPro" id="IPR053824">
    <property type="entry name" value="DUF7010"/>
</dbReference>
<sequence>MISKAQLNEARLDVAQRAKQGIDFITAATVIWILITIIWSTEMALETKNISTLAVGGIMMPLALLFSKVYKSQWKIKDNPLHPLGLLLNIAQLFYFPILILVIKFIPTYFLPVFMIITGGHFFPYAWFYKQPMYAIMAGIISVGAVVLSFTVLTQLPMLAPLSMAIALAVLTITLFVSNKHLAQASEYRIV</sequence>
<feature type="transmembrane region" description="Helical" evidence="1">
    <location>
        <begin position="51"/>
        <end position="69"/>
    </location>
</feature>
<gene>
    <name evidence="2" type="ORF">SAMN06265376_103495</name>
</gene>
<evidence type="ECO:0000256" key="1">
    <source>
        <dbReference type="SAM" id="Phobius"/>
    </source>
</evidence>
<proteinExistence type="predicted"/>
<feature type="transmembrane region" description="Helical" evidence="1">
    <location>
        <begin position="159"/>
        <end position="177"/>
    </location>
</feature>
<keyword evidence="1" id="KW-0472">Membrane</keyword>
<dbReference type="OrthoDB" id="3242785at2"/>
<feature type="transmembrane region" description="Helical" evidence="1">
    <location>
        <begin position="21"/>
        <end position="39"/>
    </location>
</feature>
<evidence type="ECO:0000313" key="3">
    <source>
        <dbReference type="Proteomes" id="UP000198379"/>
    </source>
</evidence>
<keyword evidence="3" id="KW-1185">Reference proteome</keyword>
<evidence type="ECO:0000313" key="2">
    <source>
        <dbReference type="EMBL" id="SNR86530.1"/>
    </source>
</evidence>
<dbReference type="Proteomes" id="UP000198379">
    <property type="component" value="Unassembled WGS sequence"/>
</dbReference>
<reference evidence="2 3" key="1">
    <citation type="submission" date="2017-06" db="EMBL/GenBank/DDBJ databases">
        <authorList>
            <person name="Kim H.J."/>
            <person name="Triplett B.A."/>
        </authorList>
    </citation>
    <scope>NUCLEOTIDE SEQUENCE [LARGE SCALE GENOMIC DNA]</scope>
    <source>
        <strain evidence="2 3">DSM 25597</strain>
    </source>
</reference>
<dbReference type="RefSeq" id="WP_089371796.1">
    <property type="nucleotide sequence ID" value="NZ_BMEP01000001.1"/>
</dbReference>
<accession>A0A238ZT51</accession>
<name>A0A238ZT51_9FLAO</name>